<dbReference type="Proteomes" id="UP001054945">
    <property type="component" value="Unassembled WGS sequence"/>
</dbReference>
<dbReference type="EMBL" id="BPLR01008723">
    <property type="protein sequence ID" value="GIY26695.1"/>
    <property type="molecule type" value="Genomic_DNA"/>
</dbReference>
<accession>A0AAV4RZ30</accession>
<evidence type="ECO:0000313" key="3">
    <source>
        <dbReference type="Proteomes" id="UP001054945"/>
    </source>
</evidence>
<comment type="caution">
    <text evidence="2">The sequence shown here is derived from an EMBL/GenBank/DDBJ whole genome shotgun (WGS) entry which is preliminary data.</text>
</comment>
<organism evidence="2 3">
    <name type="scientific">Caerostris extrusa</name>
    <name type="common">Bark spider</name>
    <name type="synonym">Caerostris bankana</name>
    <dbReference type="NCBI Taxonomy" id="172846"/>
    <lineage>
        <taxon>Eukaryota</taxon>
        <taxon>Metazoa</taxon>
        <taxon>Ecdysozoa</taxon>
        <taxon>Arthropoda</taxon>
        <taxon>Chelicerata</taxon>
        <taxon>Arachnida</taxon>
        <taxon>Araneae</taxon>
        <taxon>Araneomorphae</taxon>
        <taxon>Entelegynae</taxon>
        <taxon>Araneoidea</taxon>
        <taxon>Araneidae</taxon>
        <taxon>Caerostris</taxon>
    </lineage>
</organism>
<evidence type="ECO:0000313" key="2">
    <source>
        <dbReference type="EMBL" id="GIY26695.1"/>
    </source>
</evidence>
<feature type="compositionally biased region" description="Basic and acidic residues" evidence="1">
    <location>
        <begin position="47"/>
        <end position="87"/>
    </location>
</feature>
<protein>
    <recommendedName>
        <fullName evidence="4">Transformer-2</fullName>
    </recommendedName>
</protein>
<feature type="region of interest" description="Disordered" evidence="1">
    <location>
        <begin position="46"/>
        <end position="101"/>
    </location>
</feature>
<reference evidence="2 3" key="1">
    <citation type="submission" date="2021-06" db="EMBL/GenBank/DDBJ databases">
        <title>Caerostris extrusa draft genome.</title>
        <authorList>
            <person name="Kono N."/>
            <person name="Arakawa K."/>
        </authorList>
    </citation>
    <scope>NUCLEOTIDE SEQUENCE [LARGE SCALE GENOMIC DNA]</scope>
</reference>
<evidence type="ECO:0000256" key="1">
    <source>
        <dbReference type="SAM" id="MobiDB-lite"/>
    </source>
</evidence>
<feature type="non-terminal residue" evidence="2">
    <location>
        <position position="1"/>
    </location>
</feature>
<sequence length="125" mass="14664">SYRGKSVERRGAHLVVVQINIHLNLQEGSLHVIILIVIVRTIKYHSRSPDRYSRNWSRDRSPYYDRKGSPDRSPRRNSDRKARESFKLTRRHSRSSSPGKIFSHLGIGAQHDFQNMKRTLPIMMI</sequence>
<name>A0AAV4RZ30_CAEEX</name>
<keyword evidence="3" id="KW-1185">Reference proteome</keyword>
<evidence type="ECO:0008006" key="4">
    <source>
        <dbReference type="Google" id="ProtNLM"/>
    </source>
</evidence>
<proteinExistence type="predicted"/>
<gene>
    <name evidence="2" type="ORF">CEXT_522101</name>
</gene>
<dbReference type="AlphaFoldDB" id="A0AAV4RZ30"/>